<organism evidence="3 4">
    <name type="scientific">Panagrolaimus davidi</name>
    <dbReference type="NCBI Taxonomy" id="227884"/>
    <lineage>
        <taxon>Eukaryota</taxon>
        <taxon>Metazoa</taxon>
        <taxon>Ecdysozoa</taxon>
        <taxon>Nematoda</taxon>
        <taxon>Chromadorea</taxon>
        <taxon>Rhabditida</taxon>
        <taxon>Tylenchina</taxon>
        <taxon>Panagrolaimomorpha</taxon>
        <taxon>Panagrolaimoidea</taxon>
        <taxon>Panagrolaimidae</taxon>
        <taxon>Panagrolaimus</taxon>
    </lineage>
</organism>
<keyword evidence="3" id="KW-1185">Reference proteome</keyword>
<feature type="compositionally biased region" description="Basic and acidic residues" evidence="1">
    <location>
        <begin position="266"/>
        <end position="276"/>
    </location>
</feature>
<reference evidence="4" key="1">
    <citation type="submission" date="2022-11" db="UniProtKB">
        <authorList>
            <consortium name="WormBaseParasite"/>
        </authorList>
    </citation>
    <scope>IDENTIFICATION</scope>
</reference>
<dbReference type="InterPro" id="IPR000719">
    <property type="entry name" value="Prot_kinase_dom"/>
</dbReference>
<dbReference type="InterPro" id="IPR011009">
    <property type="entry name" value="Kinase-like_dom_sf"/>
</dbReference>
<dbReference type="Proteomes" id="UP000887578">
    <property type="component" value="Unplaced"/>
</dbReference>
<sequence>MQTAVRINKRMLNAIRNLHTLGFMHRNIQPSNFAIGSQKADTAIVFIIGFSLAVRIELDSNGFEIDVPQKLPSRRINTLNSMYMSRRCHSTLNLTRMDDIESWLFSCLEMCMMDCLPWKKCFIASEAFEMKKEFFFHQHLHTFELFFERIPVDYRRIIDIINSSLPKSAPDYLKISEINDKICKLYPTMHKKKPPSPNAISPVDTTRSLMLPTICLPVQSNPSDDTHSFYGVPGGKDVFPMKGKPKDAKSKHVKKASASARPHLPKPKDEKSKPVEKAPTSAPPLLPTPKDAKKKSNKATATK</sequence>
<evidence type="ECO:0000259" key="2">
    <source>
        <dbReference type="PROSITE" id="PS50011"/>
    </source>
</evidence>
<dbReference type="InterPro" id="IPR050235">
    <property type="entry name" value="CK1_Ser-Thr_kinase"/>
</dbReference>
<accession>A0A914QXD9</accession>
<name>A0A914QXD9_9BILA</name>
<dbReference type="AlphaFoldDB" id="A0A914QXD9"/>
<evidence type="ECO:0000256" key="1">
    <source>
        <dbReference type="SAM" id="MobiDB-lite"/>
    </source>
</evidence>
<dbReference type="PROSITE" id="PS50011">
    <property type="entry name" value="PROTEIN_KINASE_DOM"/>
    <property type="match status" value="1"/>
</dbReference>
<feature type="region of interest" description="Disordered" evidence="1">
    <location>
        <begin position="237"/>
        <end position="303"/>
    </location>
</feature>
<feature type="domain" description="Protein kinase" evidence="2">
    <location>
        <begin position="1"/>
        <end position="189"/>
    </location>
</feature>
<dbReference type="Gene3D" id="1.10.510.10">
    <property type="entry name" value="Transferase(Phosphotransferase) domain 1"/>
    <property type="match status" value="1"/>
</dbReference>
<dbReference type="PANTHER" id="PTHR11909">
    <property type="entry name" value="CASEIN KINASE-RELATED"/>
    <property type="match status" value="1"/>
</dbReference>
<protein>
    <submittedName>
        <fullName evidence="4">Protein kinase domain-containing protein</fullName>
    </submittedName>
</protein>
<evidence type="ECO:0000313" key="3">
    <source>
        <dbReference type="Proteomes" id="UP000887578"/>
    </source>
</evidence>
<dbReference type="GO" id="GO:0005524">
    <property type="term" value="F:ATP binding"/>
    <property type="evidence" value="ECO:0007669"/>
    <property type="project" value="InterPro"/>
</dbReference>
<dbReference type="WBParaSite" id="PDA_v2.g6542.t1">
    <property type="protein sequence ID" value="PDA_v2.g6542.t1"/>
    <property type="gene ID" value="PDA_v2.g6542"/>
</dbReference>
<dbReference type="GO" id="GO:0004672">
    <property type="term" value="F:protein kinase activity"/>
    <property type="evidence" value="ECO:0007669"/>
    <property type="project" value="InterPro"/>
</dbReference>
<dbReference type="SUPFAM" id="SSF56112">
    <property type="entry name" value="Protein kinase-like (PK-like)"/>
    <property type="match status" value="1"/>
</dbReference>
<evidence type="ECO:0000313" key="4">
    <source>
        <dbReference type="WBParaSite" id="PDA_v2.g6542.t1"/>
    </source>
</evidence>
<proteinExistence type="predicted"/>